<protein>
    <submittedName>
        <fullName evidence="1">Uncharacterized protein</fullName>
    </submittedName>
</protein>
<evidence type="ECO:0000313" key="2">
    <source>
        <dbReference type="Proteomes" id="UP000007266"/>
    </source>
</evidence>
<sequence>MVTSVVSVPVPQLRQLGFNRDKPRINIVSDVIIRPAYSKLITNDETQFEQFAKSSLSQSLREDCFEEDEIECSQLSVKEKQLANHAVANIVQIVDEDDDDSMVIPSSQSDSELSFSLPFTQYLAQHGIENDYSDDISLTLIDQFINEDEAASNPVVDEGTCPINNSITDE</sequence>
<keyword evidence="2" id="KW-1185">Reference proteome</keyword>
<organism evidence="1 2">
    <name type="scientific">Tribolium castaneum</name>
    <name type="common">Red flour beetle</name>
    <dbReference type="NCBI Taxonomy" id="7070"/>
    <lineage>
        <taxon>Eukaryota</taxon>
        <taxon>Metazoa</taxon>
        <taxon>Ecdysozoa</taxon>
        <taxon>Arthropoda</taxon>
        <taxon>Hexapoda</taxon>
        <taxon>Insecta</taxon>
        <taxon>Pterygota</taxon>
        <taxon>Neoptera</taxon>
        <taxon>Endopterygota</taxon>
        <taxon>Coleoptera</taxon>
        <taxon>Polyphaga</taxon>
        <taxon>Cucujiformia</taxon>
        <taxon>Tenebrionidae</taxon>
        <taxon>Tenebrionidae incertae sedis</taxon>
        <taxon>Tribolium</taxon>
    </lineage>
</organism>
<accession>D7GXG7</accession>
<dbReference type="Proteomes" id="UP000007266">
    <property type="component" value="Unassembled WGS sequence"/>
</dbReference>
<proteinExistence type="predicted"/>
<dbReference type="HOGENOM" id="CLU_1327898_0_0_1"/>
<evidence type="ECO:0000313" key="1">
    <source>
        <dbReference type="EMBL" id="EFA13545.2"/>
    </source>
</evidence>
<gene>
    <name evidence="1" type="primary">AUGUSTUS-3.0.2_05279</name>
    <name evidence="1" type="ORF">TcasGA2_TC005279</name>
</gene>
<name>D7GXG7_TRICA</name>
<dbReference type="InParanoid" id="D7GXG7"/>
<reference evidence="1 2" key="2">
    <citation type="journal article" date="2010" name="Nucleic Acids Res.">
        <title>BeetleBase in 2010: revisions to provide comprehensive genomic information for Tribolium castaneum.</title>
        <authorList>
            <person name="Kim H.S."/>
            <person name="Murphy T."/>
            <person name="Xia J."/>
            <person name="Caragea D."/>
            <person name="Park Y."/>
            <person name="Beeman R.W."/>
            <person name="Lorenzen M.D."/>
            <person name="Butcher S."/>
            <person name="Manak J.R."/>
            <person name="Brown S.J."/>
        </authorList>
    </citation>
    <scope>NUCLEOTIDE SEQUENCE [LARGE SCALE GENOMIC DNA]</scope>
    <source>
        <strain evidence="1 2">Georgia GA2</strain>
    </source>
</reference>
<dbReference type="AlphaFoldDB" id="D7GXG7"/>
<reference evidence="1 2" key="1">
    <citation type="journal article" date="2008" name="Nature">
        <title>The genome of the model beetle and pest Tribolium castaneum.</title>
        <authorList>
            <consortium name="Tribolium Genome Sequencing Consortium"/>
            <person name="Richards S."/>
            <person name="Gibbs R.A."/>
            <person name="Weinstock G.M."/>
            <person name="Brown S.J."/>
            <person name="Denell R."/>
            <person name="Beeman R.W."/>
            <person name="Gibbs R."/>
            <person name="Beeman R.W."/>
            <person name="Brown S.J."/>
            <person name="Bucher G."/>
            <person name="Friedrich M."/>
            <person name="Grimmelikhuijzen C.J."/>
            <person name="Klingler M."/>
            <person name="Lorenzen M."/>
            <person name="Richards S."/>
            <person name="Roth S."/>
            <person name="Schroder R."/>
            <person name="Tautz D."/>
            <person name="Zdobnov E.M."/>
            <person name="Muzny D."/>
            <person name="Gibbs R.A."/>
            <person name="Weinstock G.M."/>
            <person name="Attaway T."/>
            <person name="Bell S."/>
            <person name="Buhay C.J."/>
            <person name="Chandrabose M.N."/>
            <person name="Chavez D."/>
            <person name="Clerk-Blankenburg K.P."/>
            <person name="Cree A."/>
            <person name="Dao M."/>
            <person name="Davis C."/>
            <person name="Chacko J."/>
            <person name="Dinh H."/>
            <person name="Dugan-Rocha S."/>
            <person name="Fowler G."/>
            <person name="Garner T.T."/>
            <person name="Garnes J."/>
            <person name="Gnirke A."/>
            <person name="Hawes A."/>
            <person name="Hernandez J."/>
            <person name="Hines S."/>
            <person name="Holder M."/>
            <person name="Hume J."/>
            <person name="Jhangiani S.N."/>
            <person name="Joshi V."/>
            <person name="Khan Z.M."/>
            <person name="Jackson L."/>
            <person name="Kovar C."/>
            <person name="Kowis A."/>
            <person name="Lee S."/>
            <person name="Lewis L.R."/>
            <person name="Margolis J."/>
            <person name="Morgan M."/>
            <person name="Nazareth L.V."/>
            <person name="Nguyen N."/>
            <person name="Okwuonu G."/>
            <person name="Parker D."/>
            <person name="Richards S."/>
            <person name="Ruiz S.J."/>
            <person name="Santibanez J."/>
            <person name="Savard J."/>
            <person name="Scherer S.E."/>
            <person name="Schneider B."/>
            <person name="Sodergren E."/>
            <person name="Tautz D."/>
            <person name="Vattahil S."/>
            <person name="Villasana D."/>
            <person name="White C.S."/>
            <person name="Wright R."/>
            <person name="Park Y."/>
            <person name="Beeman R.W."/>
            <person name="Lord J."/>
            <person name="Oppert B."/>
            <person name="Lorenzen M."/>
            <person name="Brown S."/>
            <person name="Wang L."/>
            <person name="Savard J."/>
            <person name="Tautz D."/>
            <person name="Richards S."/>
            <person name="Weinstock G."/>
            <person name="Gibbs R.A."/>
            <person name="Liu Y."/>
            <person name="Worley K."/>
            <person name="Weinstock G."/>
            <person name="Elsik C.G."/>
            <person name="Reese J.T."/>
            <person name="Elhaik E."/>
            <person name="Landan G."/>
            <person name="Graur D."/>
            <person name="Arensburger P."/>
            <person name="Atkinson P."/>
            <person name="Beeman R.W."/>
            <person name="Beidler J."/>
            <person name="Brown S.J."/>
            <person name="Demuth J.P."/>
            <person name="Drury D.W."/>
            <person name="Du Y.Z."/>
            <person name="Fujiwara H."/>
            <person name="Lorenzen M."/>
            <person name="Maselli V."/>
            <person name="Osanai M."/>
            <person name="Park Y."/>
            <person name="Robertson H.M."/>
            <person name="Tu Z."/>
            <person name="Wang J.J."/>
            <person name="Wang S."/>
            <person name="Richards S."/>
            <person name="Song H."/>
            <person name="Zhang L."/>
            <person name="Sodergren E."/>
            <person name="Werner D."/>
            <person name="Stanke M."/>
            <person name="Morgenstern B."/>
            <person name="Solovyev V."/>
            <person name="Kosarev P."/>
            <person name="Brown G."/>
            <person name="Chen H.C."/>
            <person name="Ermolaeva O."/>
            <person name="Hlavina W."/>
            <person name="Kapustin Y."/>
            <person name="Kiryutin B."/>
            <person name="Kitts P."/>
            <person name="Maglott D."/>
            <person name="Pruitt K."/>
            <person name="Sapojnikov V."/>
            <person name="Souvorov A."/>
            <person name="Mackey A.J."/>
            <person name="Waterhouse R.M."/>
            <person name="Wyder S."/>
            <person name="Zdobnov E.M."/>
            <person name="Zdobnov E.M."/>
            <person name="Wyder S."/>
            <person name="Kriventseva E.V."/>
            <person name="Kadowaki T."/>
            <person name="Bork P."/>
            <person name="Aranda M."/>
            <person name="Bao R."/>
            <person name="Beermann A."/>
            <person name="Berns N."/>
            <person name="Bolognesi R."/>
            <person name="Bonneton F."/>
            <person name="Bopp D."/>
            <person name="Brown S.J."/>
            <person name="Bucher G."/>
            <person name="Butts T."/>
            <person name="Chaumot A."/>
            <person name="Denell R.E."/>
            <person name="Ferrier D.E."/>
            <person name="Friedrich M."/>
            <person name="Gordon C.M."/>
            <person name="Jindra M."/>
            <person name="Klingler M."/>
            <person name="Lan Q."/>
            <person name="Lattorff H.M."/>
            <person name="Laudet V."/>
            <person name="von Levetsow C."/>
            <person name="Liu Z."/>
            <person name="Lutz R."/>
            <person name="Lynch J.A."/>
            <person name="da Fonseca R.N."/>
            <person name="Posnien N."/>
            <person name="Reuter R."/>
            <person name="Roth S."/>
            <person name="Savard J."/>
            <person name="Schinko J.B."/>
            <person name="Schmitt C."/>
            <person name="Schoppmeier M."/>
            <person name="Schroder R."/>
            <person name="Shippy T.D."/>
            <person name="Simonnet F."/>
            <person name="Marques-Souza H."/>
            <person name="Tautz D."/>
            <person name="Tomoyasu Y."/>
            <person name="Trauner J."/>
            <person name="Van der Zee M."/>
            <person name="Vervoort M."/>
            <person name="Wittkopp N."/>
            <person name="Wimmer E.A."/>
            <person name="Yang X."/>
            <person name="Jones A.K."/>
            <person name="Sattelle D.B."/>
            <person name="Ebert P.R."/>
            <person name="Nelson D."/>
            <person name="Scott J.G."/>
            <person name="Beeman R.W."/>
            <person name="Muthukrishnan S."/>
            <person name="Kramer K.J."/>
            <person name="Arakane Y."/>
            <person name="Beeman R.W."/>
            <person name="Zhu Q."/>
            <person name="Hogenkamp D."/>
            <person name="Dixit R."/>
            <person name="Oppert B."/>
            <person name="Jiang H."/>
            <person name="Zou Z."/>
            <person name="Marshall J."/>
            <person name="Elpidina E."/>
            <person name="Vinokurov K."/>
            <person name="Oppert C."/>
            <person name="Zou Z."/>
            <person name="Evans J."/>
            <person name="Lu Z."/>
            <person name="Zhao P."/>
            <person name="Sumathipala N."/>
            <person name="Altincicek B."/>
            <person name="Vilcinskas A."/>
            <person name="Williams M."/>
            <person name="Hultmark D."/>
            <person name="Hetru C."/>
            <person name="Jiang H."/>
            <person name="Grimmelikhuijzen C.J."/>
            <person name="Hauser F."/>
            <person name="Cazzamali G."/>
            <person name="Williamson M."/>
            <person name="Park Y."/>
            <person name="Li B."/>
            <person name="Tanaka Y."/>
            <person name="Predel R."/>
            <person name="Neupert S."/>
            <person name="Schachtner J."/>
            <person name="Verleyen P."/>
            <person name="Raible F."/>
            <person name="Bork P."/>
            <person name="Friedrich M."/>
            <person name="Walden K.K."/>
            <person name="Robertson H.M."/>
            <person name="Angeli S."/>
            <person name="Foret S."/>
            <person name="Bucher G."/>
            <person name="Schuetz S."/>
            <person name="Maleszka R."/>
            <person name="Wimmer E.A."/>
            <person name="Beeman R.W."/>
            <person name="Lorenzen M."/>
            <person name="Tomoyasu Y."/>
            <person name="Miller S.C."/>
            <person name="Grossmann D."/>
            <person name="Bucher G."/>
        </authorList>
    </citation>
    <scope>NUCLEOTIDE SEQUENCE [LARGE SCALE GENOMIC DNA]</scope>
    <source>
        <strain evidence="1 2">Georgia GA2</strain>
    </source>
</reference>
<dbReference type="EMBL" id="KQ972403">
    <property type="protein sequence ID" value="EFA13545.2"/>
    <property type="molecule type" value="Genomic_DNA"/>
</dbReference>